<evidence type="ECO:0000256" key="5">
    <source>
        <dbReference type="ARBA" id="ARBA00022723"/>
    </source>
</evidence>
<proteinExistence type="inferred from homology"/>
<keyword evidence="7" id="KW-0186">Copper</keyword>
<dbReference type="InterPro" id="IPR014756">
    <property type="entry name" value="Ig_E-set"/>
</dbReference>
<dbReference type="FunFam" id="2.60.40.1520:FF:000001">
    <property type="entry name" value="Hemocyanin subunit 2"/>
    <property type="match status" value="1"/>
</dbReference>
<dbReference type="InterPro" id="IPR005204">
    <property type="entry name" value="Hemocyanin_N"/>
</dbReference>
<evidence type="ECO:0000259" key="10">
    <source>
        <dbReference type="Pfam" id="PF00372"/>
    </source>
</evidence>
<dbReference type="PROSITE" id="PS00209">
    <property type="entry name" value="HEMOCYANIN_1"/>
    <property type="match status" value="1"/>
</dbReference>
<dbReference type="Gene3D" id="1.20.1370.10">
    <property type="entry name" value="Hemocyanin, N-terminal domain"/>
    <property type="match status" value="1"/>
</dbReference>
<evidence type="ECO:0000256" key="9">
    <source>
        <dbReference type="ARBA" id="ARBA00023157"/>
    </source>
</evidence>
<keyword evidence="4" id="KW-0964">Secreted</keyword>
<evidence type="ECO:0000256" key="3">
    <source>
        <dbReference type="ARBA" id="ARBA00009928"/>
    </source>
</evidence>
<dbReference type="InterPro" id="IPR013788">
    <property type="entry name" value="Hemocyanin/hexamerin"/>
</dbReference>
<keyword evidence="8" id="KW-0503">Monooxygenase</keyword>
<dbReference type="Pfam" id="PF03722">
    <property type="entry name" value="Hemocyanin_N"/>
    <property type="match status" value="1"/>
</dbReference>
<keyword evidence="9" id="KW-1015">Disulfide bond</keyword>
<feature type="domain" description="Hemocyanin N-terminal" evidence="11">
    <location>
        <begin position="27"/>
        <end position="141"/>
    </location>
</feature>
<protein>
    <submittedName>
        <fullName evidence="14">Phenoloxidase 1</fullName>
    </submittedName>
</protein>
<evidence type="ECO:0000313" key="13">
    <source>
        <dbReference type="Proteomes" id="UP000694920"/>
    </source>
</evidence>
<evidence type="ECO:0000256" key="8">
    <source>
        <dbReference type="ARBA" id="ARBA00023033"/>
    </source>
</evidence>
<evidence type="ECO:0000256" key="6">
    <source>
        <dbReference type="ARBA" id="ARBA00023002"/>
    </source>
</evidence>
<comment type="subcellular location">
    <subcellularLocation>
        <location evidence="2">Secreted</location>
    </subcellularLocation>
</comment>
<dbReference type="KEGG" id="ccin:107266666"/>
<dbReference type="SUPFAM" id="SSF81296">
    <property type="entry name" value="E set domains"/>
    <property type="match status" value="1"/>
</dbReference>
<dbReference type="InterPro" id="IPR036697">
    <property type="entry name" value="Hemocyanin_N_sf"/>
</dbReference>
<dbReference type="InterPro" id="IPR005203">
    <property type="entry name" value="Hemocyanin_C"/>
</dbReference>
<evidence type="ECO:0000256" key="7">
    <source>
        <dbReference type="ARBA" id="ARBA00023008"/>
    </source>
</evidence>
<feature type="domain" description="Hemocyanin C-terminal" evidence="12">
    <location>
        <begin position="422"/>
        <end position="674"/>
    </location>
</feature>
<dbReference type="PANTHER" id="PTHR11511:SF4">
    <property type="entry name" value="PHENOLOXIDASE 2-RELATED"/>
    <property type="match status" value="1"/>
</dbReference>
<dbReference type="PANTHER" id="PTHR11511">
    <property type="entry name" value="LARVAL STORAGE PROTEIN/PHENOLOXIDASE"/>
    <property type="match status" value="1"/>
</dbReference>
<evidence type="ECO:0000256" key="1">
    <source>
        <dbReference type="ARBA" id="ARBA00001973"/>
    </source>
</evidence>
<dbReference type="Gene3D" id="2.60.40.1520">
    <property type="entry name" value="Hemocyanin, C-terminal domain"/>
    <property type="match status" value="1"/>
</dbReference>
<dbReference type="GO" id="GO:0004503">
    <property type="term" value="F:tyrosinase activity"/>
    <property type="evidence" value="ECO:0007669"/>
    <property type="project" value="UniProtKB-ARBA"/>
</dbReference>
<dbReference type="Proteomes" id="UP000694920">
    <property type="component" value="Unplaced"/>
</dbReference>
<organism evidence="13 14">
    <name type="scientific">Cephus cinctus</name>
    <name type="common">Wheat stem sawfly</name>
    <dbReference type="NCBI Taxonomy" id="211228"/>
    <lineage>
        <taxon>Eukaryota</taxon>
        <taxon>Metazoa</taxon>
        <taxon>Ecdysozoa</taxon>
        <taxon>Arthropoda</taxon>
        <taxon>Hexapoda</taxon>
        <taxon>Insecta</taxon>
        <taxon>Pterygota</taxon>
        <taxon>Neoptera</taxon>
        <taxon>Endopterygota</taxon>
        <taxon>Hymenoptera</taxon>
        <taxon>Cephoidea</taxon>
        <taxon>Cephidae</taxon>
        <taxon>Cephus</taxon>
    </lineage>
</organism>
<sequence length="690" mass="80068">MSRGVTDILYLYDRPAEPVFVPRGDNKVAFDVPASYLTDHYRSNAVEILSRFGEADVEKIPIKELTIPSIDFASQLGRRENFSLFIPKHRRLAGRLVEILLGMRTYEDFLSASVFCHDRVNPYMYIYCLSVAILHRSDTQNLPLPTLCEVFPDKYMDSAVFVQARDEANIVPAGSRVPIEIPRDYTASDLDEEHRVAYFREDLGINLHHWHWHLVYPFTGPRQVVRKDRRGELLYYMHQQIMARYNCERFCNNLSRVKKWNNWREPIPEAYFPKLDSLVASRAWPARPSNSVLRDVNRPVDEVQFDIQDMERWRDRLFEAIQTGAIQNDRGERVQLTEMGGIDVLGDIMEASILSPNMNLYGDLHNFMHLALSYIHDPDHRYLESFSPIGDPSTAMRDPIFYRLHQYVEEVFQQHKRTLPSYSPQQLMYSNVKVTAISITSNNQPNNTLSTFWQQSDVDMSRGLDFTPRGSVLARFTHLQHVPFVYNIEVDNQNNQNKIGTCRIFMGPKTDERGLPMPFRDQKNFMIELDKFTVNLKPGKNQIRRRSDESNITIPFERTFRNLEAGRPTDITQLDEFNYCGCGWPQHMLIPKGTKEGFPSALFVMISNFDDDKVEQDVQGQCVNAASYCGIRNKKYPDARPMGFPFDRWPGDEVNTLSQFLTENMRTVDVTIRHTNTVLKRSIAVSENNV</sequence>
<dbReference type="InterPro" id="IPR000896">
    <property type="entry name" value="Hemocyanin/hexamerin_mid_dom"/>
</dbReference>
<name>A0AAJ7FI35_CEPCN</name>
<dbReference type="Pfam" id="PF03723">
    <property type="entry name" value="Hemocyanin_C"/>
    <property type="match status" value="1"/>
</dbReference>
<dbReference type="AlphaFoldDB" id="A0AAJ7FI35"/>
<dbReference type="PRINTS" id="PR00187">
    <property type="entry name" value="HAEMOCYANIN"/>
</dbReference>
<dbReference type="FunFam" id="1.10.1280.10:FF:000004">
    <property type="entry name" value="Hemocyanin subunit 2"/>
    <property type="match status" value="1"/>
</dbReference>
<gene>
    <name evidence="14" type="primary">LOC107266666</name>
</gene>
<reference evidence="14" key="1">
    <citation type="submission" date="2025-08" db="UniProtKB">
        <authorList>
            <consortium name="RefSeq"/>
        </authorList>
    </citation>
    <scope>IDENTIFICATION</scope>
</reference>
<accession>A0AAJ7FI35</accession>
<dbReference type="InterPro" id="IPR037020">
    <property type="entry name" value="Hemocyanin_C_sf"/>
</dbReference>
<dbReference type="RefSeq" id="XP_015592859.1">
    <property type="nucleotide sequence ID" value="XM_015737373.2"/>
</dbReference>
<keyword evidence="6" id="KW-0560">Oxidoreductase</keyword>
<evidence type="ECO:0000256" key="4">
    <source>
        <dbReference type="ARBA" id="ARBA00022525"/>
    </source>
</evidence>
<evidence type="ECO:0000259" key="11">
    <source>
        <dbReference type="Pfam" id="PF03722"/>
    </source>
</evidence>
<dbReference type="SUPFAM" id="SSF48050">
    <property type="entry name" value="Hemocyanin, N-terminal domain"/>
    <property type="match status" value="1"/>
</dbReference>
<dbReference type="GO" id="GO:0006582">
    <property type="term" value="P:melanin metabolic process"/>
    <property type="evidence" value="ECO:0007669"/>
    <property type="project" value="UniProtKB-ARBA"/>
</dbReference>
<evidence type="ECO:0000259" key="12">
    <source>
        <dbReference type="Pfam" id="PF03723"/>
    </source>
</evidence>
<feature type="domain" description="Hemocyanin middle" evidence="10">
    <location>
        <begin position="147"/>
        <end position="412"/>
    </location>
</feature>
<keyword evidence="13" id="KW-1185">Reference proteome</keyword>
<dbReference type="Pfam" id="PF00372">
    <property type="entry name" value="Hemocyanin_M"/>
    <property type="match status" value="1"/>
</dbReference>
<dbReference type="GO" id="GO:0005576">
    <property type="term" value="C:extracellular region"/>
    <property type="evidence" value="ECO:0007669"/>
    <property type="project" value="UniProtKB-SubCell"/>
</dbReference>
<comment type="similarity">
    <text evidence="3">Belongs to the tyrosinase family.</text>
</comment>
<dbReference type="Gene3D" id="1.10.1280.10">
    <property type="entry name" value="Di-copper center containing domain from catechol oxidase"/>
    <property type="match status" value="1"/>
</dbReference>
<evidence type="ECO:0000256" key="2">
    <source>
        <dbReference type="ARBA" id="ARBA00004613"/>
    </source>
</evidence>
<dbReference type="InterPro" id="IPR008922">
    <property type="entry name" value="Di-copper_centre_dom_sf"/>
</dbReference>
<dbReference type="PROSITE" id="PS00210">
    <property type="entry name" value="HEMOCYANIN_2"/>
    <property type="match status" value="1"/>
</dbReference>
<dbReference type="GO" id="GO:0046872">
    <property type="term" value="F:metal ion binding"/>
    <property type="evidence" value="ECO:0007669"/>
    <property type="project" value="UniProtKB-KW"/>
</dbReference>
<evidence type="ECO:0000313" key="14">
    <source>
        <dbReference type="RefSeq" id="XP_015592859.1"/>
    </source>
</evidence>
<dbReference type="SUPFAM" id="SSF48056">
    <property type="entry name" value="Di-copper centre-containing domain"/>
    <property type="match status" value="1"/>
</dbReference>
<comment type="cofactor">
    <cofactor evidence="1">
        <name>Cu(2+)</name>
        <dbReference type="ChEBI" id="CHEBI:29036"/>
    </cofactor>
</comment>
<dbReference type="GeneID" id="107266666"/>
<keyword evidence="5" id="KW-0479">Metal-binding</keyword>